<proteinExistence type="inferred from homology"/>
<evidence type="ECO:0000256" key="2">
    <source>
        <dbReference type="ARBA" id="ARBA00007935"/>
    </source>
</evidence>
<dbReference type="FunFam" id="1.10.3470.10:FF:000001">
    <property type="entry name" value="Vitamin B12 ABC transporter permease BtuC"/>
    <property type="match status" value="1"/>
</dbReference>
<dbReference type="PANTHER" id="PTHR30472:SF1">
    <property type="entry name" value="FE(3+) DICITRATE TRANSPORT SYSTEM PERMEASE PROTEIN FECC-RELATED"/>
    <property type="match status" value="1"/>
</dbReference>
<dbReference type="eggNOG" id="COG0609">
    <property type="taxonomic scope" value="Bacteria"/>
</dbReference>
<feature type="transmembrane region" description="Helical" evidence="8">
    <location>
        <begin position="12"/>
        <end position="31"/>
    </location>
</feature>
<dbReference type="PANTHER" id="PTHR30472">
    <property type="entry name" value="FERRIC ENTEROBACTIN TRANSPORT SYSTEM PERMEASE PROTEIN"/>
    <property type="match status" value="1"/>
</dbReference>
<feature type="transmembrane region" description="Helical" evidence="8">
    <location>
        <begin position="315"/>
        <end position="332"/>
    </location>
</feature>
<accession>A0A0H2UPZ7</accession>
<evidence type="ECO:0000313" key="9">
    <source>
        <dbReference type="EMBL" id="AAK75148.1"/>
    </source>
</evidence>
<keyword evidence="6 8" id="KW-1133">Transmembrane helix</keyword>
<dbReference type="InterPro" id="IPR000522">
    <property type="entry name" value="ABC_transptr_permease_BtuC"/>
</dbReference>
<dbReference type="GO" id="GO:0005886">
    <property type="term" value="C:plasma membrane"/>
    <property type="evidence" value="ECO:0007669"/>
    <property type="project" value="UniProtKB-SubCell"/>
</dbReference>
<evidence type="ECO:0000313" key="10">
    <source>
        <dbReference type="Proteomes" id="UP000000585"/>
    </source>
</evidence>
<dbReference type="AlphaFoldDB" id="A0A0H2UPZ7"/>
<evidence type="ECO:0000256" key="1">
    <source>
        <dbReference type="ARBA" id="ARBA00004651"/>
    </source>
</evidence>
<dbReference type="Gene3D" id="1.10.3470.10">
    <property type="entry name" value="ABC transporter involved in vitamin B12 uptake, BtuC"/>
    <property type="match status" value="1"/>
</dbReference>
<comment type="similarity">
    <text evidence="2">Belongs to the binding-protein-dependent transport system permease family. FecCD subfamily.</text>
</comment>
<keyword evidence="4" id="KW-1003">Cell membrane</keyword>
<organism evidence="9 10">
    <name type="scientific">Streptococcus pneumoniae serotype 4 (strain ATCC BAA-334 / TIGR4)</name>
    <dbReference type="NCBI Taxonomy" id="170187"/>
    <lineage>
        <taxon>Bacteria</taxon>
        <taxon>Bacillati</taxon>
        <taxon>Bacillota</taxon>
        <taxon>Bacilli</taxon>
        <taxon>Lactobacillales</taxon>
        <taxon>Streptococcaceae</taxon>
        <taxon>Streptococcus</taxon>
    </lineage>
</organism>
<comment type="subcellular location">
    <subcellularLocation>
        <location evidence="1">Cell membrane</location>
        <topology evidence="1">Multi-pass membrane protein</topology>
    </subcellularLocation>
</comment>
<dbReference type="SUPFAM" id="SSF81345">
    <property type="entry name" value="ABC transporter involved in vitamin B12 uptake, BtuC"/>
    <property type="match status" value="1"/>
</dbReference>
<evidence type="ECO:0000256" key="7">
    <source>
        <dbReference type="ARBA" id="ARBA00023136"/>
    </source>
</evidence>
<feature type="transmembrane region" description="Helical" evidence="8">
    <location>
        <begin position="244"/>
        <end position="270"/>
    </location>
</feature>
<keyword evidence="5 8" id="KW-0812">Transmembrane</keyword>
<name>A0A0H2UPZ7_STRPN</name>
<feature type="transmembrane region" description="Helical" evidence="8">
    <location>
        <begin position="65"/>
        <end position="85"/>
    </location>
</feature>
<keyword evidence="10" id="KW-1185">Reference proteome</keyword>
<dbReference type="EMBL" id="AE005672">
    <property type="protein sequence ID" value="AAK75148.1"/>
    <property type="molecule type" value="Genomic_DNA"/>
</dbReference>
<evidence type="ECO:0000256" key="5">
    <source>
        <dbReference type="ARBA" id="ARBA00022692"/>
    </source>
</evidence>
<evidence type="ECO:0000256" key="3">
    <source>
        <dbReference type="ARBA" id="ARBA00022448"/>
    </source>
</evidence>
<feature type="transmembrane region" description="Helical" evidence="8">
    <location>
        <begin position="155"/>
        <end position="175"/>
    </location>
</feature>
<dbReference type="PaxDb" id="170187-SP_1033"/>
<protein>
    <submittedName>
        <fullName evidence="9">Iron-compound ABC transporter, permease protein</fullName>
    </submittedName>
</protein>
<dbReference type="GO" id="GO:0022857">
    <property type="term" value="F:transmembrane transporter activity"/>
    <property type="evidence" value="ECO:0007669"/>
    <property type="project" value="InterPro"/>
</dbReference>
<dbReference type="Pfam" id="PF01032">
    <property type="entry name" value="FecCD"/>
    <property type="match status" value="1"/>
</dbReference>
<dbReference type="BioCyc" id="SPNE170187:G1FZB-1063-MONOMER"/>
<evidence type="ECO:0000256" key="6">
    <source>
        <dbReference type="ARBA" id="ARBA00022989"/>
    </source>
</evidence>
<dbReference type="Proteomes" id="UP000000585">
    <property type="component" value="Chromosome"/>
</dbReference>
<keyword evidence="3" id="KW-0813">Transport</keyword>
<feature type="transmembrane region" description="Helical" evidence="8">
    <location>
        <begin position="124"/>
        <end position="143"/>
    </location>
</feature>
<keyword evidence="7 8" id="KW-0472">Membrane</keyword>
<evidence type="ECO:0000256" key="8">
    <source>
        <dbReference type="SAM" id="Phobius"/>
    </source>
</evidence>
<feature type="transmembrane region" description="Helical" evidence="8">
    <location>
        <begin position="97"/>
        <end position="118"/>
    </location>
</feature>
<dbReference type="EnsemblBacteria" id="AAK75148">
    <property type="protein sequence ID" value="AAK75148"/>
    <property type="gene ID" value="SP_1033"/>
</dbReference>
<dbReference type="CDD" id="cd06550">
    <property type="entry name" value="TM_ABC_iron-siderophores_like"/>
    <property type="match status" value="1"/>
</dbReference>
<sequence length="339" mass="35652">MHAKMRNKKQINLGIIFIICLGLLITIFLSLKLGTKEINIRDFLAAFGMGNTNDDFIKSIIYKRIPRTIFAILAGSSLAISGVLMQSVTRNPIADPGILGINTGASLSVVIGLSFLGISSSISHISFAIIGGLVSAIFVYAIAVSGKAGLTPIKLALSGTCVSMALSSFVSFLILPNNNVLDKFRFWQIGSLGAATLSSISTLLPFIILGHLIAIFISSDLNALAMGDEMAVGLGVNVNRIRSLAIIASVLLCSSITAIGGPIGFVGLIVPHFCGLFISKDIRTMTISSSFIGAELLLICDIIGRMLGKPGEIEVGIITAIIGGPVLIYVTMKNRGVNN</sequence>
<evidence type="ECO:0000256" key="4">
    <source>
        <dbReference type="ARBA" id="ARBA00022475"/>
    </source>
</evidence>
<dbReference type="GO" id="GO:0033214">
    <property type="term" value="P:siderophore-iron import into cell"/>
    <property type="evidence" value="ECO:0007669"/>
    <property type="project" value="TreeGrafter"/>
</dbReference>
<dbReference type="PhylomeDB" id="A0A0H2UPZ7"/>
<reference evidence="9 10" key="1">
    <citation type="journal article" date="2001" name="Science">
        <title>Complete genome sequence of a virulent isolate of Streptococcus pneumoniae.</title>
        <authorList>
            <person name="Tettelin H."/>
            <person name="Nelson K.E."/>
            <person name="Paulsen I.T."/>
            <person name="Eisen J.A."/>
            <person name="Read T.D."/>
            <person name="Peterson S."/>
            <person name="Heidelberg J."/>
            <person name="DeBoy R.T."/>
            <person name="Haft D.H."/>
            <person name="Dodson R.J."/>
            <person name="Durkin A.S."/>
            <person name="Gwinn M."/>
            <person name="Kolonay J.F."/>
            <person name="Nelson W.C."/>
            <person name="Peterson J.D."/>
            <person name="Umayam L.A."/>
            <person name="White O."/>
            <person name="Salzberg S.L."/>
            <person name="Lewis M.R."/>
            <person name="Radune D."/>
            <person name="Holtzapple E."/>
            <person name="Khouri H."/>
            <person name="Wolf A.M."/>
            <person name="Utterback T.R."/>
            <person name="Hansen C.L."/>
            <person name="McDonald L.A."/>
            <person name="Feldblyum T.V."/>
            <person name="Angiuoli S."/>
            <person name="Dickinson T."/>
            <person name="Hickey E.K."/>
            <person name="Holt I.E."/>
            <person name="Loftus B.J."/>
            <person name="Yang F."/>
            <person name="Smith H.O."/>
            <person name="Venter J.C."/>
            <person name="Dougherty B.A."/>
            <person name="Morrison D.A."/>
            <person name="Hollingshead S.K."/>
            <person name="Fraser C.M."/>
        </authorList>
    </citation>
    <scope>NUCLEOTIDE SEQUENCE [LARGE SCALE GENOMIC DNA]</scope>
    <source>
        <strain evidence="10">ATCC BAA-334 / TIGR4</strain>
    </source>
</reference>
<gene>
    <name evidence="9" type="ordered locus">SP_1033</name>
</gene>
<dbReference type="InterPro" id="IPR037294">
    <property type="entry name" value="ABC_BtuC-like"/>
</dbReference>
<dbReference type="KEGG" id="spn:SP_1033"/>
<feature type="transmembrane region" description="Helical" evidence="8">
    <location>
        <begin position="195"/>
        <end position="217"/>
    </location>
</feature>